<evidence type="ECO:0000313" key="2">
    <source>
        <dbReference type="EMBL" id="EGG56669.1"/>
    </source>
</evidence>
<dbReference type="AlphaFoldDB" id="F3QI52"/>
<comment type="caution">
    <text evidence="2">The sequence shown here is derived from an EMBL/GenBank/DDBJ whole genome shotgun (WGS) entry which is preliminary data.</text>
</comment>
<name>F3QI52_9BURK</name>
<reference evidence="2 3" key="1">
    <citation type="submission" date="2011-02" db="EMBL/GenBank/DDBJ databases">
        <authorList>
            <person name="Weinstock G."/>
            <person name="Sodergren E."/>
            <person name="Clifton S."/>
            <person name="Fulton L."/>
            <person name="Fulton B."/>
            <person name="Courtney L."/>
            <person name="Fronick C."/>
            <person name="Harrison M."/>
            <person name="Strong C."/>
            <person name="Farmer C."/>
            <person name="Delahaunty K."/>
            <person name="Markovic C."/>
            <person name="Hall O."/>
            <person name="Minx P."/>
            <person name="Tomlinson C."/>
            <person name="Mitreva M."/>
            <person name="Hou S."/>
            <person name="Chen J."/>
            <person name="Wollam A."/>
            <person name="Pepin K.H."/>
            <person name="Johnson M."/>
            <person name="Bhonagiri V."/>
            <person name="Zhang X."/>
            <person name="Suruliraj S."/>
            <person name="Warren W."/>
            <person name="Chinwalla A."/>
            <person name="Mardis E.R."/>
            <person name="Wilson R.K."/>
        </authorList>
    </citation>
    <scope>NUCLEOTIDE SEQUENCE [LARGE SCALE GENOMIC DNA]</scope>
    <source>
        <strain evidence="2 3">YIT 11859</strain>
    </source>
</reference>
<evidence type="ECO:0000313" key="3">
    <source>
        <dbReference type="Proteomes" id="UP000005156"/>
    </source>
</evidence>
<dbReference type="Proteomes" id="UP000005156">
    <property type="component" value="Unassembled WGS sequence"/>
</dbReference>
<dbReference type="HOGENOM" id="CLU_3273944_0_0_4"/>
<dbReference type="EMBL" id="AFBP01000014">
    <property type="protein sequence ID" value="EGG56669.1"/>
    <property type="molecule type" value="Genomic_DNA"/>
</dbReference>
<keyword evidence="3" id="KW-1185">Reference proteome</keyword>
<feature type="region of interest" description="Disordered" evidence="1">
    <location>
        <begin position="1"/>
        <end position="20"/>
    </location>
</feature>
<gene>
    <name evidence="2" type="ORF">HMPREF9439_00599</name>
</gene>
<protein>
    <submittedName>
        <fullName evidence="2">Uncharacterized protein</fullName>
    </submittedName>
</protein>
<organism evidence="2 3">
    <name type="scientific">Parasutterella excrementihominis YIT 11859</name>
    <dbReference type="NCBI Taxonomy" id="762966"/>
    <lineage>
        <taxon>Bacteria</taxon>
        <taxon>Pseudomonadati</taxon>
        <taxon>Pseudomonadota</taxon>
        <taxon>Betaproteobacteria</taxon>
        <taxon>Burkholderiales</taxon>
        <taxon>Sutterellaceae</taxon>
        <taxon>Parasutterella</taxon>
    </lineage>
</organism>
<sequence>MSSERKEEETFCEENTPDVTELRKNLSLRQKKPSTEKTACM</sequence>
<accession>F3QI52</accession>
<proteinExistence type="predicted"/>
<evidence type="ECO:0000256" key="1">
    <source>
        <dbReference type="SAM" id="MobiDB-lite"/>
    </source>
</evidence>